<dbReference type="KEGG" id="tmu:101361709"/>
<dbReference type="CDD" id="cd00272">
    <property type="entry name" value="Chemokine_CC"/>
    <property type="match status" value="1"/>
</dbReference>
<keyword evidence="2" id="KW-0202">Cytokine</keyword>
<dbReference type="GO" id="GO:0048020">
    <property type="term" value="F:CCR chemokine receptor binding"/>
    <property type="evidence" value="ECO:0007669"/>
    <property type="project" value="TreeGrafter"/>
</dbReference>
<proteinExistence type="inferred from homology"/>
<dbReference type="FunCoup" id="A0A2Y9RLX7">
    <property type="interactions" value="565"/>
</dbReference>
<dbReference type="InterPro" id="IPR036048">
    <property type="entry name" value="Interleukin_8-like_sf"/>
</dbReference>
<name>A0A2Y9RLX7_TRIMA</name>
<dbReference type="GO" id="GO:0070098">
    <property type="term" value="P:chemokine-mediated signaling pathway"/>
    <property type="evidence" value="ECO:0007669"/>
    <property type="project" value="TreeGrafter"/>
</dbReference>
<dbReference type="STRING" id="127582.A0A2Y9RLX7"/>
<dbReference type="SMART" id="SM00199">
    <property type="entry name" value="SCY"/>
    <property type="match status" value="1"/>
</dbReference>
<evidence type="ECO:0000256" key="3">
    <source>
        <dbReference type="SAM" id="SignalP"/>
    </source>
</evidence>
<dbReference type="SMR" id="A0A2Y9RLX7"/>
<sequence>MKVSVAALSFFILAVSLGSQGRVIQELRESLLMDLQHESNVLHSLHHAPDCCVSYTPRNIRCVFMEDYFETSSGCSKPGVIFITKRGQRVCANPSSNHVQNCMEQLKGDHWVKKLEQ</sequence>
<dbReference type="GO" id="GO:0005615">
    <property type="term" value="C:extracellular space"/>
    <property type="evidence" value="ECO:0007669"/>
    <property type="project" value="UniProtKB-KW"/>
</dbReference>
<dbReference type="GO" id="GO:0006954">
    <property type="term" value="P:inflammatory response"/>
    <property type="evidence" value="ECO:0007669"/>
    <property type="project" value="TreeGrafter"/>
</dbReference>
<dbReference type="AlphaFoldDB" id="A0A2Y9RLX7"/>
<dbReference type="GO" id="GO:0008009">
    <property type="term" value="F:chemokine activity"/>
    <property type="evidence" value="ECO:0007669"/>
    <property type="project" value="InterPro"/>
</dbReference>
<feature type="chain" id="PRO_5015851328" evidence="3">
    <location>
        <begin position="22"/>
        <end position="117"/>
    </location>
</feature>
<evidence type="ECO:0000256" key="1">
    <source>
        <dbReference type="ARBA" id="ARBA00010868"/>
    </source>
</evidence>
<evidence type="ECO:0000313" key="6">
    <source>
        <dbReference type="RefSeq" id="XP_023595462.1"/>
    </source>
</evidence>
<dbReference type="PANTHER" id="PTHR12015">
    <property type="entry name" value="SMALL INDUCIBLE CYTOKINE A"/>
    <property type="match status" value="1"/>
</dbReference>
<dbReference type="GeneID" id="101361709"/>
<accession>A0A2Y9RLX7</accession>
<evidence type="ECO:0000259" key="4">
    <source>
        <dbReference type="SMART" id="SM00199"/>
    </source>
</evidence>
<keyword evidence="3" id="KW-0732">Signal</keyword>
<keyword evidence="5" id="KW-1185">Reference proteome</keyword>
<comment type="similarity">
    <text evidence="1">Belongs to the intercrine beta (chemokine CC) family.</text>
</comment>
<reference evidence="6" key="1">
    <citation type="submission" date="2025-08" db="UniProtKB">
        <authorList>
            <consortium name="RefSeq"/>
        </authorList>
    </citation>
    <scope>IDENTIFICATION</scope>
</reference>
<dbReference type="OrthoDB" id="9447832at2759"/>
<dbReference type="Gene3D" id="2.40.50.40">
    <property type="match status" value="1"/>
</dbReference>
<dbReference type="PANTHER" id="PTHR12015:SF77">
    <property type="entry name" value="C-C MOTIF CHEMOKINE 15"/>
    <property type="match status" value="1"/>
</dbReference>
<dbReference type="RefSeq" id="XP_023595462.1">
    <property type="nucleotide sequence ID" value="XM_023739694.1"/>
</dbReference>
<feature type="signal peptide" evidence="3">
    <location>
        <begin position="1"/>
        <end position="21"/>
    </location>
</feature>
<dbReference type="GO" id="GO:0061844">
    <property type="term" value="P:antimicrobial humoral immune response mediated by antimicrobial peptide"/>
    <property type="evidence" value="ECO:0007669"/>
    <property type="project" value="TreeGrafter"/>
</dbReference>
<dbReference type="Pfam" id="PF00048">
    <property type="entry name" value="IL8"/>
    <property type="match status" value="1"/>
</dbReference>
<gene>
    <name evidence="6" type="primary">LOC101361709</name>
</gene>
<dbReference type="InterPro" id="IPR039809">
    <property type="entry name" value="Chemokine_b/g/d"/>
</dbReference>
<dbReference type="SUPFAM" id="SSF54117">
    <property type="entry name" value="Interleukin 8-like chemokines"/>
    <property type="match status" value="1"/>
</dbReference>
<protein>
    <submittedName>
        <fullName evidence="6">C-C motif chemokine 15</fullName>
    </submittedName>
</protein>
<dbReference type="InterPro" id="IPR001811">
    <property type="entry name" value="Chemokine_IL8-like_dom"/>
</dbReference>
<evidence type="ECO:0000313" key="5">
    <source>
        <dbReference type="Proteomes" id="UP000248480"/>
    </source>
</evidence>
<dbReference type="GO" id="GO:0030335">
    <property type="term" value="P:positive regulation of cell migration"/>
    <property type="evidence" value="ECO:0007669"/>
    <property type="project" value="TreeGrafter"/>
</dbReference>
<dbReference type="InParanoid" id="A0A2Y9RLX7"/>
<evidence type="ECO:0000256" key="2">
    <source>
        <dbReference type="ARBA" id="ARBA00022514"/>
    </source>
</evidence>
<organism evidence="5 6">
    <name type="scientific">Trichechus manatus latirostris</name>
    <name type="common">Florida manatee</name>
    <dbReference type="NCBI Taxonomy" id="127582"/>
    <lineage>
        <taxon>Eukaryota</taxon>
        <taxon>Metazoa</taxon>
        <taxon>Chordata</taxon>
        <taxon>Craniata</taxon>
        <taxon>Vertebrata</taxon>
        <taxon>Euteleostomi</taxon>
        <taxon>Mammalia</taxon>
        <taxon>Eutheria</taxon>
        <taxon>Afrotheria</taxon>
        <taxon>Sirenia</taxon>
        <taxon>Trichechidae</taxon>
        <taxon>Trichechus</taxon>
    </lineage>
</organism>
<feature type="domain" description="Chemokine interleukin-8-like" evidence="4">
    <location>
        <begin position="48"/>
        <end position="106"/>
    </location>
</feature>
<dbReference type="FunFam" id="2.40.50.40:FF:000002">
    <property type="entry name" value="C-C motif chemokine"/>
    <property type="match status" value="1"/>
</dbReference>
<dbReference type="Proteomes" id="UP000248480">
    <property type="component" value="Unplaced"/>
</dbReference>